<proteinExistence type="predicted"/>
<protein>
    <recommendedName>
        <fullName evidence="3">Excreted virulence factor EspC, type VII ESX diderm</fullName>
    </recommendedName>
</protein>
<reference evidence="2" key="1">
    <citation type="journal article" date="2019" name="Int. J. Syst. Evol. Microbiol.">
        <title>The Global Catalogue of Microorganisms (GCM) 10K type strain sequencing project: providing services to taxonomists for standard genome sequencing and annotation.</title>
        <authorList>
            <consortium name="The Broad Institute Genomics Platform"/>
            <consortium name="The Broad Institute Genome Sequencing Center for Infectious Disease"/>
            <person name="Wu L."/>
            <person name="Ma J."/>
        </authorList>
    </citation>
    <scope>NUCLEOTIDE SEQUENCE [LARGE SCALE GENOMIC DNA]</scope>
    <source>
        <strain evidence="2">KCTC 32255</strain>
    </source>
</reference>
<dbReference type="EMBL" id="JBHSXX010000001">
    <property type="protein sequence ID" value="MFC6867551.1"/>
    <property type="molecule type" value="Genomic_DNA"/>
</dbReference>
<organism evidence="1 2">
    <name type="scientific">Haloechinothrix salitolerans</name>
    <dbReference type="NCBI Taxonomy" id="926830"/>
    <lineage>
        <taxon>Bacteria</taxon>
        <taxon>Bacillati</taxon>
        <taxon>Actinomycetota</taxon>
        <taxon>Actinomycetes</taxon>
        <taxon>Pseudonocardiales</taxon>
        <taxon>Pseudonocardiaceae</taxon>
        <taxon>Haloechinothrix</taxon>
    </lineage>
</organism>
<dbReference type="RefSeq" id="WP_345405612.1">
    <property type="nucleotide sequence ID" value="NZ_BAABLA010000120.1"/>
</dbReference>
<evidence type="ECO:0000313" key="1">
    <source>
        <dbReference type="EMBL" id="MFC6867551.1"/>
    </source>
</evidence>
<dbReference type="Proteomes" id="UP001596337">
    <property type="component" value="Unassembled WGS sequence"/>
</dbReference>
<sequence length="87" mass="9642">MSTHDPIARILDHAEDLSVAHAHWSARDLDTPDGGGARRAATTAVESIDAMLRELHQVRSQIITEARRYDDAVGERVDALLAKRRQS</sequence>
<evidence type="ECO:0000313" key="2">
    <source>
        <dbReference type="Proteomes" id="UP001596337"/>
    </source>
</evidence>
<keyword evidence="2" id="KW-1185">Reference proteome</keyword>
<accession>A0ABW2BWX4</accession>
<evidence type="ECO:0008006" key="3">
    <source>
        <dbReference type="Google" id="ProtNLM"/>
    </source>
</evidence>
<comment type="caution">
    <text evidence="1">The sequence shown here is derived from an EMBL/GenBank/DDBJ whole genome shotgun (WGS) entry which is preliminary data.</text>
</comment>
<gene>
    <name evidence="1" type="ORF">ACFQGD_10350</name>
</gene>
<name>A0ABW2BWX4_9PSEU</name>